<keyword evidence="2" id="KW-0614">Plasmid</keyword>
<gene>
    <name evidence="2" type="primary">aacA43</name>
</gene>
<name>F2WU95_KLEPN</name>
<evidence type="ECO:0000313" key="2">
    <source>
        <dbReference type="EMBL" id="AEA07977.1"/>
    </source>
</evidence>
<feature type="domain" description="N-acetyltransferase" evidence="1">
    <location>
        <begin position="6"/>
        <end position="183"/>
    </location>
</feature>
<dbReference type="NCBIfam" id="NF033078">
    <property type="entry name" value="AAC_6p_Ia_fam"/>
    <property type="match status" value="1"/>
</dbReference>
<evidence type="ECO:0000259" key="1">
    <source>
        <dbReference type="PROSITE" id="PS51186"/>
    </source>
</evidence>
<dbReference type="InterPro" id="IPR000182">
    <property type="entry name" value="GNAT_dom"/>
</dbReference>
<dbReference type="KEGG" id="ag:AEA07977"/>
<organism evidence="2">
    <name type="scientific">Klebsiella pneumoniae</name>
    <dbReference type="NCBI Taxonomy" id="573"/>
    <lineage>
        <taxon>Bacteria</taxon>
        <taxon>Pseudomonadati</taxon>
        <taxon>Pseudomonadota</taxon>
        <taxon>Gammaproteobacteria</taxon>
        <taxon>Enterobacterales</taxon>
        <taxon>Enterobacteriaceae</taxon>
        <taxon>Klebsiella/Raoultella group</taxon>
        <taxon>Klebsiella</taxon>
        <taxon>Klebsiella pneumoniae complex</taxon>
    </lineage>
</organism>
<dbReference type="CDD" id="cd04301">
    <property type="entry name" value="NAT_SF"/>
    <property type="match status" value="1"/>
</dbReference>
<dbReference type="EMBL" id="HQ247816">
    <property type="protein sequence ID" value="AEA07977.1"/>
    <property type="molecule type" value="Genomic_DNA"/>
</dbReference>
<dbReference type="RefSeq" id="WP_032495046.1">
    <property type="nucleotide sequence ID" value="NG_047321.1"/>
</dbReference>
<dbReference type="Gene3D" id="3.40.630.30">
    <property type="match status" value="1"/>
</dbReference>
<dbReference type="SMR" id="F2WU95"/>
<geneLocation type="plasmid" evidence="2">
    <name>pLT12</name>
</geneLocation>
<keyword evidence="2" id="KW-0808">Transferase</keyword>
<dbReference type="GO" id="GO:0016747">
    <property type="term" value="F:acyltransferase activity, transferring groups other than amino-acyl groups"/>
    <property type="evidence" value="ECO:0007669"/>
    <property type="project" value="InterPro"/>
</dbReference>
<dbReference type="CARD" id="ARO:3004641">
    <property type="molecule name" value="AAC(6')-I-43"/>
    <property type="mechanism identifier" value="ARO:0001004"/>
    <property type="mechanism name" value="antibiotic inactivation"/>
</dbReference>
<dbReference type="AlphaFoldDB" id="F2WU95"/>
<dbReference type="Pfam" id="PF00583">
    <property type="entry name" value="Acetyltransf_1"/>
    <property type="match status" value="1"/>
</dbReference>
<dbReference type="InterPro" id="IPR016181">
    <property type="entry name" value="Acyl_CoA_acyltransferase"/>
</dbReference>
<reference evidence="2" key="1">
    <citation type="journal article" date="2011" name="Antimicrob. Agents Chemother.">
        <title>A novel gene cassette, aacA43, in a plasmid-borne class 1 integron.</title>
        <authorList>
            <person name="Partridge S.R."/>
            <person name="Thomas L.C."/>
            <person name="Ginn A.N."/>
            <person name="Wiklendt A.M."/>
            <person name="Kyme P.A."/>
            <person name="Iredell J.R."/>
        </authorList>
    </citation>
    <scope>NUCLEOTIDE SEQUENCE</scope>
    <source>
        <strain evidence="2">LT12</strain>
        <plasmid evidence="2">pLT12</plasmid>
    </source>
</reference>
<dbReference type="PROSITE" id="PS51186">
    <property type="entry name" value="GNAT"/>
    <property type="match status" value="1"/>
</dbReference>
<dbReference type="SUPFAM" id="SSF55729">
    <property type="entry name" value="Acyl-CoA N-acyltransferases (Nat)"/>
    <property type="match status" value="1"/>
</dbReference>
<protein>
    <submittedName>
        <fullName evidence="2">AacA43 aminoglycoside (6') acetyltransferase</fullName>
    </submittedName>
</protein>
<accession>F2WU95</accession>
<sequence>MIYNIINIADSEKNKEDAARILYSAFRGKGKDAWPTLDSAREEIAECIASPNICLGITLDDRLVGWGGLRPMYETTWELHPLVIDPDYQGNGLGRLLLSKIESTATTNRIIGIMLGTDDETLSTSLSMTDIDESNIFQEIKNIINIKNHPFEFYKKCGYIIVGIVPNANGYRKPDIWMWKNLEKKSG</sequence>
<proteinExistence type="predicted"/>